<dbReference type="InterPro" id="IPR003660">
    <property type="entry name" value="HAMP_dom"/>
</dbReference>
<proteinExistence type="predicted"/>
<dbReference type="Pfam" id="PF00512">
    <property type="entry name" value="HisKA"/>
    <property type="match status" value="1"/>
</dbReference>
<evidence type="ECO:0000256" key="6">
    <source>
        <dbReference type="ARBA" id="ARBA00022679"/>
    </source>
</evidence>
<keyword evidence="9 17" id="KW-0418">Kinase</keyword>
<keyword evidence="13 14" id="KW-0472">Membrane</keyword>
<dbReference type="EC" id="2.7.13.3" evidence="3"/>
<evidence type="ECO:0000256" key="4">
    <source>
        <dbReference type="ARBA" id="ARBA00022475"/>
    </source>
</evidence>
<keyword evidence="10" id="KW-0067">ATP-binding</keyword>
<keyword evidence="7 14" id="KW-0812">Transmembrane</keyword>
<keyword evidence="8" id="KW-0547">Nucleotide-binding</keyword>
<dbReference type="CDD" id="cd06225">
    <property type="entry name" value="HAMP"/>
    <property type="match status" value="1"/>
</dbReference>
<evidence type="ECO:0000313" key="18">
    <source>
        <dbReference type="Proteomes" id="UP000238701"/>
    </source>
</evidence>
<dbReference type="SMART" id="SM00304">
    <property type="entry name" value="HAMP"/>
    <property type="match status" value="1"/>
</dbReference>
<dbReference type="SUPFAM" id="SSF158472">
    <property type="entry name" value="HAMP domain-like"/>
    <property type="match status" value="1"/>
</dbReference>
<keyword evidence="6 17" id="KW-0808">Transferase</keyword>
<feature type="transmembrane region" description="Helical" evidence="14">
    <location>
        <begin position="6"/>
        <end position="30"/>
    </location>
</feature>
<evidence type="ECO:0000256" key="9">
    <source>
        <dbReference type="ARBA" id="ARBA00022777"/>
    </source>
</evidence>
<dbReference type="PRINTS" id="PR00344">
    <property type="entry name" value="BCTRLSENSOR"/>
</dbReference>
<keyword evidence="11 14" id="KW-1133">Transmembrane helix</keyword>
<dbReference type="OrthoDB" id="9813151at2"/>
<keyword evidence="4" id="KW-1003">Cell membrane</keyword>
<evidence type="ECO:0000256" key="14">
    <source>
        <dbReference type="SAM" id="Phobius"/>
    </source>
</evidence>
<evidence type="ECO:0000256" key="13">
    <source>
        <dbReference type="ARBA" id="ARBA00023136"/>
    </source>
</evidence>
<evidence type="ECO:0000256" key="12">
    <source>
        <dbReference type="ARBA" id="ARBA00023012"/>
    </source>
</evidence>
<feature type="domain" description="HAMP" evidence="16">
    <location>
        <begin position="171"/>
        <end position="226"/>
    </location>
</feature>
<dbReference type="PROSITE" id="PS50109">
    <property type="entry name" value="HIS_KIN"/>
    <property type="match status" value="1"/>
</dbReference>
<dbReference type="EMBL" id="OMOD01000184">
    <property type="protein sequence ID" value="SPF48552.1"/>
    <property type="molecule type" value="Genomic_DNA"/>
</dbReference>
<evidence type="ECO:0000256" key="3">
    <source>
        <dbReference type="ARBA" id="ARBA00012438"/>
    </source>
</evidence>
<dbReference type="Gene3D" id="1.10.8.500">
    <property type="entry name" value="HAMP domain in histidine kinase"/>
    <property type="match status" value="1"/>
</dbReference>
<dbReference type="CDD" id="cd00082">
    <property type="entry name" value="HisKA"/>
    <property type="match status" value="1"/>
</dbReference>
<name>A0A2U3L9G9_9BACT</name>
<protein>
    <recommendedName>
        <fullName evidence="3">histidine kinase</fullName>
        <ecNumber evidence="3">2.7.13.3</ecNumber>
    </recommendedName>
</protein>
<dbReference type="SUPFAM" id="SSF55874">
    <property type="entry name" value="ATPase domain of HSP90 chaperone/DNA topoisomerase II/histidine kinase"/>
    <property type="match status" value="1"/>
</dbReference>
<dbReference type="Gene3D" id="3.30.565.10">
    <property type="entry name" value="Histidine kinase-like ATPase, C-terminal domain"/>
    <property type="match status" value="1"/>
</dbReference>
<evidence type="ECO:0000259" key="15">
    <source>
        <dbReference type="PROSITE" id="PS50109"/>
    </source>
</evidence>
<evidence type="ECO:0000256" key="8">
    <source>
        <dbReference type="ARBA" id="ARBA00022741"/>
    </source>
</evidence>
<organism evidence="17 18">
    <name type="scientific">Candidatus Sulfotelmatobacter kueseliae</name>
    <dbReference type="NCBI Taxonomy" id="2042962"/>
    <lineage>
        <taxon>Bacteria</taxon>
        <taxon>Pseudomonadati</taxon>
        <taxon>Acidobacteriota</taxon>
        <taxon>Terriglobia</taxon>
        <taxon>Terriglobales</taxon>
        <taxon>Candidatus Korobacteraceae</taxon>
        <taxon>Candidatus Sulfotelmatobacter</taxon>
    </lineage>
</organism>
<comment type="subcellular location">
    <subcellularLocation>
        <location evidence="2">Cell membrane</location>
        <topology evidence="2">Multi-pass membrane protein</topology>
    </subcellularLocation>
</comment>
<reference evidence="18" key="1">
    <citation type="submission" date="2018-02" db="EMBL/GenBank/DDBJ databases">
        <authorList>
            <person name="Hausmann B."/>
        </authorList>
    </citation>
    <scope>NUCLEOTIDE SEQUENCE [LARGE SCALE GENOMIC DNA]</scope>
    <source>
        <strain evidence="18">Peat soil MAG SbA1</strain>
    </source>
</reference>
<dbReference type="PANTHER" id="PTHR45528">
    <property type="entry name" value="SENSOR HISTIDINE KINASE CPXA"/>
    <property type="match status" value="1"/>
</dbReference>
<dbReference type="InterPro" id="IPR050398">
    <property type="entry name" value="HssS/ArlS-like"/>
</dbReference>
<dbReference type="GO" id="GO:0005524">
    <property type="term" value="F:ATP binding"/>
    <property type="evidence" value="ECO:0007669"/>
    <property type="project" value="UniProtKB-KW"/>
</dbReference>
<feature type="transmembrane region" description="Helical" evidence="14">
    <location>
        <begin position="152"/>
        <end position="173"/>
    </location>
</feature>
<dbReference type="InterPro" id="IPR003594">
    <property type="entry name" value="HATPase_dom"/>
</dbReference>
<evidence type="ECO:0000256" key="10">
    <source>
        <dbReference type="ARBA" id="ARBA00022840"/>
    </source>
</evidence>
<evidence type="ECO:0000259" key="16">
    <source>
        <dbReference type="PROSITE" id="PS50885"/>
    </source>
</evidence>
<evidence type="ECO:0000256" key="2">
    <source>
        <dbReference type="ARBA" id="ARBA00004651"/>
    </source>
</evidence>
<dbReference type="SUPFAM" id="SSF47384">
    <property type="entry name" value="Homodimeric domain of signal transducing histidine kinase"/>
    <property type="match status" value="1"/>
</dbReference>
<gene>
    <name evidence="17" type="ORF">SBA1_860006</name>
</gene>
<dbReference type="InterPro" id="IPR005467">
    <property type="entry name" value="His_kinase_dom"/>
</dbReference>
<evidence type="ECO:0000256" key="11">
    <source>
        <dbReference type="ARBA" id="ARBA00022989"/>
    </source>
</evidence>
<dbReference type="Pfam" id="PF00672">
    <property type="entry name" value="HAMP"/>
    <property type="match status" value="1"/>
</dbReference>
<dbReference type="InterPro" id="IPR004358">
    <property type="entry name" value="Sig_transdc_His_kin-like_C"/>
</dbReference>
<evidence type="ECO:0000256" key="7">
    <source>
        <dbReference type="ARBA" id="ARBA00022692"/>
    </source>
</evidence>
<dbReference type="Proteomes" id="UP000238701">
    <property type="component" value="Unassembled WGS sequence"/>
</dbReference>
<keyword evidence="5" id="KW-0597">Phosphoprotein</keyword>
<comment type="catalytic activity">
    <reaction evidence="1">
        <text>ATP + protein L-histidine = ADP + protein N-phospho-L-histidine.</text>
        <dbReference type="EC" id="2.7.13.3"/>
    </reaction>
</comment>
<dbReference type="Pfam" id="PF02518">
    <property type="entry name" value="HATPase_c"/>
    <property type="match status" value="1"/>
</dbReference>
<dbReference type="PANTHER" id="PTHR45528:SF1">
    <property type="entry name" value="SENSOR HISTIDINE KINASE CPXA"/>
    <property type="match status" value="1"/>
</dbReference>
<dbReference type="PROSITE" id="PS50885">
    <property type="entry name" value="HAMP"/>
    <property type="match status" value="1"/>
</dbReference>
<feature type="domain" description="Histidine kinase" evidence="15">
    <location>
        <begin position="234"/>
        <end position="453"/>
    </location>
</feature>
<evidence type="ECO:0000256" key="1">
    <source>
        <dbReference type="ARBA" id="ARBA00000085"/>
    </source>
</evidence>
<keyword evidence="12" id="KW-0902">Two-component regulatory system</keyword>
<dbReference type="InterPro" id="IPR003661">
    <property type="entry name" value="HisK_dim/P_dom"/>
</dbReference>
<dbReference type="SMART" id="SM00387">
    <property type="entry name" value="HATPase_c"/>
    <property type="match status" value="1"/>
</dbReference>
<dbReference type="Gene3D" id="1.10.287.130">
    <property type="match status" value="1"/>
</dbReference>
<dbReference type="InterPro" id="IPR036890">
    <property type="entry name" value="HATPase_C_sf"/>
</dbReference>
<dbReference type="GO" id="GO:0005886">
    <property type="term" value="C:plasma membrane"/>
    <property type="evidence" value="ECO:0007669"/>
    <property type="project" value="UniProtKB-SubCell"/>
</dbReference>
<dbReference type="GO" id="GO:0000155">
    <property type="term" value="F:phosphorelay sensor kinase activity"/>
    <property type="evidence" value="ECO:0007669"/>
    <property type="project" value="InterPro"/>
</dbReference>
<dbReference type="AlphaFoldDB" id="A0A2U3L9G9"/>
<dbReference type="InterPro" id="IPR036097">
    <property type="entry name" value="HisK_dim/P_sf"/>
</dbReference>
<evidence type="ECO:0000256" key="5">
    <source>
        <dbReference type="ARBA" id="ARBA00022553"/>
    </source>
</evidence>
<accession>A0A2U3L9G9</accession>
<sequence>MKSLFLRIFLSFWVALALFVVLATLVTLVFRPRSSSWEGLLATALNDSVYSYEQNGSRGLHDYLDNLEHTQRVRGFLFNENMEEISHRGAPDWAVRVAAGGPRAPREGFFFPAPPPVLRDSRASSDGLHRYTLVLAPPPGPRLFLGPRGMPLPGLIILIITSGVVCYFLSWYLTKPIVRLRAATQQLAAGDLTTRTGAPATQRRDEVAGLMRDFDAMAERLETLVKAQSRLLNDISHELRSPLARLNVALGLARQRSDAESGDMLDRIELEASRLNELIGRILTLARLEDGEQPVPQTPVPFDEVVASVAEDAEFEAQARHCHVRTVIPEGDWGVRGNASLLHSAAENVIRNAIRYTQEGTSIEIELTSEQSSRGPEAVLKVSDSGPGVPEASLEKLFEPFYRIDDARGRLTGGVGLGLAITERAVRFHGGRVSAHNRPEGGLRVEIRLPLIAGGQEAQQPEPVASAQEA</sequence>
<dbReference type="SMART" id="SM00388">
    <property type="entry name" value="HisKA"/>
    <property type="match status" value="1"/>
</dbReference>
<evidence type="ECO:0000313" key="17">
    <source>
        <dbReference type="EMBL" id="SPF48552.1"/>
    </source>
</evidence>